<dbReference type="SUPFAM" id="SSF52788">
    <property type="entry name" value="Phosphotyrosine protein phosphatases I"/>
    <property type="match status" value="1"/>
</dbReference>
<gene>
    <name evidence="7" type="primary">ptp_2</name>
    <name evidence="7" type="ORF">LMG23994_02709</name>
</gene>
<name>A0ABN7YNL9_9BURK</name>
<dbReference type="PANTHER" id="PTHR11717:SF31">
    <property type="entry name" value="LOW MOLECULAR WEIGHT PROTEIN-TYROSINE-PHOSPHATASE ETP-RELATED"/>
    <property type="match status" value="1"/>
</dbReference>
<evidence type="ECO:0000259" key="6">
    <source>
        <dbReference type="SMART" id="SM00226"/>
    </source>
</evidence>
<dbReference type="SMART" id="SM00226">
    <property type="entry name" value="LMWPc"/>
    <property type="match status" value="1"/>
</dbReference>
<comment type="similarity">
    <text evidence="1">Belongs to the low molecular weight phosphotyrosine protein phosphatase family.</text>
</comment>
<comment type="catalytic activity">
    <reaction evidence="5">
        <text>O-phospho-L-tyrosyl-[protein] + H2O = L-tyrosyl-[protein] + phosphate</text>
        <dbReference type="Rhea" id="RHEA:10684"/>
        <dbReference type="Rhea" id="RHEA-COMP:10136"/>
        <dbReference type="Rhea" id="RHEA-COMP:20101"/>
        <dbReference type="ChEBI" id="CHEBI:15377"/>
        <dbReference type="ChEBI" id="CHEBI:43474"/>
        <dbReference type="ChEBI" id="CHEBI:46858"/>
        <dbReference type="ChEBI" id="CHEBI:61978"/>
        <dbReference type="EC" id="3.1.3.48"/>
    </reaction>
</comment>
<evidence type="ECO:0000313" key="8">
    <source>
        <dbReference type="Proteomes" id="UP000701702"/>
    </source>
</evidence>
<proteinExistence type="inferred from homology"/>
<feature type="domain" description="Phosphotyrosine protein phosphatase I" evidence="6">
    <location>
        <begin position="3"/>
        <end position="140"/>
    </location>
</feature>
<evidence type="ECO:0000256" key="3">
    <source>
        <dbReference type="ARBA" id="ARBA00022801"/>
    </source>
</evidence>
<reference evidence="7 8" key="1">
    <citation type="submission" date="2021-08" db="EMBL/GenBank/DDBJ databases">
        <authorList>
            <person name="Peeters C."/>
        </authorList>
    </citation>
    <scope>NUCLEOTIDE SEQUENCE [LARGE SCALE GENOMIC DNA]</scope>
    <source>
        <strain evidence="7 8">LMG 23994</strain>
    </source>
</reference>
<dbReference type="Gene3D" id="3.40.50.2300">
    <property type="match status" value="1"/>
</dbReference>
<dbReference type="EC" id="3.1.3.48" evidence="2"/>
<dbReference type="InterPro" id="IPR036196">
    <property type="entry name" value="Ptyr_pPase_sf"/>
</dbReference>
<keyword evidence="8" id="KW-1185">Reference proteome</keyword>
<organism evidence="7 8">
    <name type="scientific">Cupriavidus pinatubonensis</name>
    <dbReference type="NCBI Taxonomy" id="248026"/>
    <lineage>
        <taxon>Bacteria</taxon>
        <taxon>Pseudomonadati</taxon>
        <taxon>Pseudomonadota</taxon>
        <taxon>Betaproteobacteria</taxon>
        <taxon>Burkholderiales</taxon>
        <taxon>Burkholderiaceae</taxon>
        <taxon>Cupriavidus</taxon>
    </lineage>
</organism>
<evidence type="ECO:0000256" key="5">
    <source>
        <dbReference type="ARBA" id="ARBA00051722"/>
    </source>
</evidence>
<comment type="caution">
    <text evidence="7">The sequence shown here is derived from an EMBL/GenBank/DDBJ whole genome shotgun (WGS) entry which is preliminary data.</text>
</comment>
<protein>
    <recommendedName>
        <fullName evidence="2">protein-tyrosine-phosphatase</fullName>
        <ecNumber evidence="2">3.1.3.48</ecNumber>
    </recommendedName>
</protein>
<dbReference type="Proteomes" id="UP000701702">
    <property type="component" value="Unassembled WGS sequence"/>
</dbReference>
<keyword evidence="3 7" id="KW-0378">Hydrolase</keyword>
<evidence type="ECO:0000256" key="2">
    <source>
        <dbReference type="ARBA" id="ARBA00013064"/>
    </source>
</evidence>
<dbReference type="EMBL" id="CAJZAF010000013">
    <property type="protein sequence ID" value="CAG9173785.1"/>
    <property type="molecule type" value="Genomic_DNA"/>
</dbReference>
<dbReference type="GO" id="GO:0004725">
    <property type="term" value="F:protein tyrosine phosphatase activity"/>
    <property type="evidence" value="ECO:0007669"/>
    <property type="project" value="UniProtKB-EC"/>
</dbReference>
<sequence>MIRSILIICTGNVCRSPMAACLFRRALPDCHVASAGLAPPIGAKADPRAVRLLATEGFDLAPHRARAVDTTMVDTADLILVMDGEQRRILELLFPHAQGKTYRICEFVYADVPDPYGCSASMFAIVLELIKHGIETWLTQFEADSAAAKPMEIRHETGRYAR</sequence>
<dbReference type="InterPro" id="IPR023485">
    <property type="entry name" value="Ptyr_pPase"/>
</dbReference>
<keyword evidence="4" id="KW-0904">Protein phosphatase</keyword>
<evidence type="ECO:0000256" key="4">
    <source>
        <dbReference type="ARBA" id="ARBA00022912"/>
    </source>
</evidence>
<dbReference type="InterPro" id="IPR050438">
    <property type="entry name" value="LMW_PTPase"/>
</dbReference>
<dbReference type="CDD" id="cd16343">
    <property type="entry name" value="LMWPTP"/>
    <property type="match status" value="1"/>
</dbReference>
<dbReference type="PRINTS" id="PR00719">
    <property type="entry name" value="LMWPTPASE"/>
</dbReference>
<evidence type="ECO:0000313" key="7">
    <source>
        <dbReference type="EMBL" id="CAG9173785.1"/>
    </source>
</evidence>
<dbReference type="InterPro" id="IPR017867">
    <property type="entry name" value="Tyr_phospatase_low_mol_wt"/>
</dbReference>
<dbReference type="RefSeq" id="WP_224002718.1">
    <property type="nucleotide sequence ID" value="NZ_CAJZAF010000013.1"/>
</dbReference>
<dbReference type="PANTHER" id="PTHR11717">
    <property type="entry name" value="LOW MOLECULAR WEIGHT PROTEIN TYROSINE PHOSPHATASE"/>
    <property type="match status" value="1"/>
</dbReference>
<evidence type="ECO:0000256" key="1">
    <source>
        <dbReference type="ARBA" id="ARBA00011063"/>
    </source>
</evidence>
<dbReference type="Pfam" id="PF01451">
    <property type="entry name" value="LMWPc"/>
    <property type="match status" value="1"/>
</dbReference>
<accession>A0ABN7YNL9</accession>